<feature type="domain" description="Ig-like" evidence="4">
    <location>
        <begin position="213"/>
        <end position="294"/>
    </location>
</feature>
<dbReference type="AlphaFoldDB" id="A0A3Q3WCT2"/>
<dbReference type="InterPro" id="IPR003599">
    <property type="entry name" value="Ig_sub"/>
</dbReference>
<dbReference type="InterPro" id="IPR036179">
    <property type="entry name" value="Ig-like_dom_sf"/>
</dbReference>
<evidence type="ECO:0000256" key="2">
    <source>
        <dbReference type="ARBA" id="ARBA00023319"/>
    </source>
</evidence>
<feature type="domain" description="Ig-like" evidence="4">
    <location>
        <begin position="104"/>
        <end position="187"/>
    </location>
</feature>
<dbReference type="GO" id="GO:0005178">
    <property type="term" value="F:integrin binding"/>
    <property type="evidence" value="ECO:0007669"/>
    <property type="project" value="InterPro"/>
</dbReference>
<dbReference type="PANTHER" id="PTHR13771">
    <property type="entry name" value="INTERCELLULAR ADHESION MOLECULE"/>
    <property type="match status" value="1"/>
</dbReference>
<dbReference type="SMART" id="SM00409">
    <property type="entry name" value="IG"/>
    <property type="match status" value="2"/>
</dbReference>
<dbReference type="Pfam" id="PF13927">
    <property type="entry name" value="Ig_3"/>
    <property type="match status" value="1"/>
</dbReference>
<proteinExistence type="predicted"/>
<evidence type="ECO:0000313" key="6">
    <source>
        <dbReference type="Proteomes" id="UP000261620"/>
    </source>
</evidence>
<evidence type="ECO:0000259" key="4">
    <source>
        <dbReference type="PROSITE" id="PS50835"/>
    </source>
</evidence>
<evidence type="ECO:0000313" key="5">
    <source>
        <dbReference type="Ensembl" id="ENSMMOP00000014796.1"/>
    </source>
</evidence>
<evidence type="ECO:0000256" key="3">
    <source>
        <dbReference type="SAM" id="Phobius"/>
    </source>
</evidence>
<dbReference type="InterPro" id="IPR007110">
    <property type="entry name" value="Ig-like_dom"/>
</dbReference>
<dbReference type="FunFam" id="2.60.40.10:FF:000032">
    <property type="entry name" value="palladin isoform X1"/>
    <property type="match status" value="1"/>
</dbReference>
<keyword evidence="1" id="KW-1015">Disulfide bond</keyword>
<dbReference type="PANTHER" id="PTHR13771:SF9">
    <property type="entry name" value="INTERCELLULAR ADHESION MOLECULE 5"/>
    <property type="match status" value="1"/>
</dbReference>
<dbReference type="InterPro" id="IPR003598">
    <property type="entry name" value="Ig_sub2"/>
</dbReference>
<dbReference type="InterPro" id="IPR047012">
    <property type="entry name" value="ICAM_VCAM"/>
</dbReference>
<dbReference type="GO" id="GO:0007155">
    <property type="term" value="P:cell adhesion"/>
    <property type="evidence" value="ECO:0007669"/>
    <property type="project" value="InterPro"/>
</dbReference>
<dbReference type="Gene3D" id="2.60.40.10">
    <property type="entry name" value="Immunoglobulins"/>
    <property type="match status" value="3"/>
</dbReference>
<dbReference type="Ensembl" id="ENSMMOT00000015038.1">
    <property type="protein sequence ID" value="ENSMMOP00000014796.1"/>
    <property type="gene ID" value="ENSMMOG00000011315.1"/>
</dbReference>
<evidence type="ECO:0000256" key="1">
    <source>
        <dbReference type="ARBA" id="ARBA00023157"/>
    </source>
</evidence>
<keyword evidence="6" id="KW-1185">Reference proteome</keyword>
<reference evidence="5" key="1">
    <citation type="submission" date="2025-08" db="UniProtKB">
        <authorList>
            <consortium name="Ensembl"/>
        </authorList>
    </citation>
    <scope>IDENTIFICATION</scope>
</reference>
<keyword evidence="3" id="KW-0812">Transmembrane</keyword>
<dbReference type="SUPFAM" id="SSF48726">
    <property type="entry name" value="Immunoglobulin"/>
    <property type="match status" value="2"/>
</dbReference>
<feature type="transmembrane region" description="Helical" evidence="3">
    <location>
        <begin position="301"/>
        <end position="325"/>
    </location>
</feature>
<dbReference type="OMA" id="TVHYKPQ"/>
<dbReference type="PROSITE" id="PS50835">
    <property type="entry name" value="IG_LIKE"/>
    <property type="match status" value="2"/>
</dbReference>
<accession>A0A3Q3WCT2</accession>
<sequence>MLVSNVCLTDVNCTDSPVFTPARLVVEHGDPVSATCTVCRSECSSTLSGLEKSVGVYIENGTTFSWTVDSMTEWGTSATCYYNDKKDSYHQCCGILPVTVYKIPDNVSISLVGHTGPMLEGHQYTLECAVRNVAPVKNLVVTFYRGRTPLSQVRSHNKNEDKPVDQAFTLNITGSKKEDGVDYYCEAKLEFEMAQPRPMVQSPIFTATVHYKPQFAESSHPDPIGVTEEEPMRLNCSAVGNPSPSYAWTHPSQELSQYTSSVLTIQSATLSDDGQFTCTVNNSMGIVTKKFNVKVHGKSNIIKYIIIGVVLAIVVAIVVCGFIYTKYYRHNRMGKYDLMRILRRPREHSTMPSVV</sequence>
<dbReference type="Proteomes" id="UP000261620">
    <property type="component" value="Unplaced"/>
</dbReference>
<reference evidence="5" key="2">
    <citation type="submission" date="2025-09" db="UniProtKB">
        <authorList>
            <consortium name="Ensembl"/>
        </authorList>
    </citation>
    <scope>IDENTIFICATION</scope>
</reference>
<keyword evidence="3" id="KW-1133">Transmembrane helix</keyword>
<dbReference type="InterPro" id="IPR013783">
    <property type="entry name" value="Ig-like_fold"/>
</dbReference>
<dbReference type="STRING" id="94237.ENSMMOP00000014796"/>
<organism evidence="5 6">
    <name type="scientific">Mola mola</name>
    <name type="common">Ocean sunfish</name>
    <name type="synonym">Tetraodon mola</name>
    <dbReference type="NCBI Taxonomy" id="94237"/>
    <lineage>
        <taxon>Eukaryota</taxon>
        <taxon>Metazoa</taxon>
        <taxon>Chordata</taxon>
        <taxon>Craniata</taxon>
        <taxon>Vertebrata</taxon>
        <taxon>Euteleostomi</taxon>
        <taxon>Actinopterygii</taxon>
        <taxon>Neopterygii</taxon>
        <taxon>Teleostei</taxon>
        <taxon>Neoteleostei</taxon>
        <taxon>Acanthomorphata</taxon>
        <taxon>Eupercaria</taxon>
        <taxon>Tetraodontiformes</taxon>
        <taxon>Molidae</taxon>
        <taxon>Mola</taxon>
    </lineage>
</organism>
<keyword evidence="3" id="KW-0472">Membrane</keyword>
<protein>
    <recommendedName>
        <fullName evidence="4">Ig-like domain-containing protein</fullName>
    </recommendedName>
</protein>
<name>A0A3Q3WCT2_MOLML</name>
<keyword evidence="2" id="KW-0393">Immunoglobulin domain</keyword>
<dbReference type="SMART" id="SM00408">
    <property type="entry name" value="IGc2"/>
    <property type="match status" value="1"/>
</dbReference>